<protein>
    <submittedName>
        <fullName evidence="2">Uncharacterized protein</fullName>
    </submittedName>
</protein>
<keyword evidence="1" id="KW-0812">Transmembrane</keyword>
<feature type="transmembrane region" description="Helical" evidence="1">
    <location>
        <begin position="28"/>
        <end position="45"/>
    </location>
</feature>
<keyword evidence="1" id="KW-1133">Transmembrane helix</keyword>
<gene>
    <name evidence="2" type="ORF">METZ01_LOCUS433517</name>
</gene>
<dbReference type="AlphaFoldDB" id="A0A382YBL0"/>
<accession>A0A382YBL0</accession>
<sequence>MAGIGLKDKIELKEVSGHRHHNYMHKSIILIVILQINFRLFWVFGGDQHVTFIAF</sequence>
<dbReference type="EMBL" id="UINC01174503">
    <property type="protein sequence ID" value="SVD80663.1"/>
    <property type="molecule type" value="Genomic_DNA"/>
</dbReference>
<evidence type="ECO:0000313" key="2">
    <source>
        <dbReference type="EMBL" id="SVD80663.1"/>
    </source>
</evidence>
<keyword evidence="1" id="KW-0472">Membrane</keyword>
<name>A0A382YBL0_9ZZZZ</name>
<reference evidence="2" key="1">
    <citation type="submission" date="2018-05" db="EMBL/GenBank/DDBJ databases">
        <authorList>
            <person name="Lanie J.A."/>
            <person name="Ng W.-L."/>
            <person name="Kazmierczak K.M."/>
            <person name="Andrzejewski T.M."/>
            <person name="Davidsen T.M."/>
            <person name="Wayne K.J."/>
            <person name="Tettelin H."/>
            <person name="Glass J.I."/>
            <person name="Rusch D."/>
            <person name="Podicherti R."/>
            <person name="Tsui H.-C.T."/>
            <person name="Winkler M.E."/>
        </authorList>
    </citation>
    <scope>NUCLEOTIDE SEQUENCE</scope>
</reference>
<evidence type="ECO:0000256" key="1">
    <source>
        <dbReference type="SAM" id="Phobius"/>
    </source>
</evidence>
<proteinExistence type="predicted"/>
<organism evidence="2">
    <name type="scientific">marine metagenome</name>
    <dbReference type="NCBI Taxonomy" id="408172"/>
    <lineage>
        <taxon>unclassified sequences</taxon>
        <taxon>metagenomes</taxon>
        <taxon>ecological metagenomes</taxon>
    </lineage>
</organism>